<proteinExistence type="predicted"/>
<comment type="caution">
    <text evidence="1">The sequence shown here is derived from an EMBL/GenBank/DDBJ whole genome shotgun (WGS) entry which is preliminary data.</text>
</comment>
<gene>
    <name evidence="1" type="ORF">C8Q71DRAFT_93211</name>
</gene>
<organism evidence="1 2">
    <name type="scientific">Rhodofomes roseus</name>
    <dbReference type="NCBI Taxonomy" id="34475"/>
    <lineage>
        <taxon>Eukaryota</taxon>
        <taxon>Fungi</taxon>
        <taxon>Dikarya</taxon>
        <taxon>Basidiomycota</taxon>
        <taxon>Agaricomycotina</taxon>
        <taxon>Agaricomycetes</taxon>
        <taxon>Polyporales</taxon>
        <taxon>Rhodofomes</taxon>
    </lineage>
</organism>
<dbReference type="Proteomes" id="UP000814176">
    <property type="component" value="Unassembled WGS sequence"/>
</dbReference>
<dbReference type="EMBL" id="JADCUA010000012">
    <property type="protein sequence ID" value="KAH9835725.1"/>
    <property type="molecule type" value="Genomic_DNA"/>
</dbReference>
<accession>A0ABQ8KEW4</accession>
<evidence type="ECO:0000313" key="1">
    <source>
        <dbReference type="EMBL" id="KAH9835725.1"/>
    </source>
</evidence>
<reference evidence="1 2" key="1">
    <citation type="journal article" date="2021" name="Environ. Microbiol.">
        <title>Gene family expansions and transcriptome signatures uncover fungal adaptations to wood decay.</title>
        <authorList>
            <person name="Hage H."/>
            <person name="Miyauchi S."/>
            <person name="Viragh M."/>
            <person name="Drula E."/>
            <person name="Min B."/>
            <person name="Chaduli D."/>
            <person name="Navarro D."/>
            <person name="Favel A."/>
            <person name="Norest M."/>
            <person name="Lesage-Meessen L."/>
            <person name="Balint B."/>
            <person name="Merenyi Z."/>
            <person name="de Eugenio L."/>
            <person name="Morin E."/>
            <person name="Martinez A.T."/>
            <person name="Baldrian P."/>
            <person name="Stursova M."/>
            <person name="Martinez M.J."/>
            <person name="Novotny C."/>
            <person name="Magnuson J.K."/>
            <person name="Spatafora J.W."/>
            <person name="Maurice S."/>
            <person name="Pangilinan J."/>
            <person name="Andreopoulos W."/>
            <person name="LaButti K."/>
            <person name="Hundley H."/>
            <person name="Na H."/>
            <person name="Kuo A."/>
            <person name="Barry K."/>
            <person name="Lipzen A."/>
            <person name="Henrissat B."/>
            <person name="Riley R."/>
            <person name="Ahrendt S."/>
            <person name="Nagy L.G."/>
            <person name="Grigoriev I.V."/>
            <person name="Martin F."/>
            <person name="Rosso M.N."/>
        </authorList>
    </citation>
    <scope>NUCLEOTIDE SEQUENCE [LARGE SCALE GENOMIC DNA]</scope>
    <source>
        <strain evidence="1 2">CIRM-BRFM 1785</strain>
    </source>
</reference>
<keyword evidence="2" id="KW-1185">Reference proteome</keyword>
<protein>
    <submittedName>
        <fullName evidence="1">Uncharacterized protein</fullName>
    </submittedName>
</protein>
<evidence type="ECO:0000313" key="2">
    <source>
        <dbReference type="Proteomes" id="UP000814176"/>
    </source>
</evidence>
<name>A0ABQ8KEW4_9APHY</name>
<dbReference type="RefSeq" id="XP_047778102.1">
    <property type="nucleotide sequence ID" value="XM_047929203.1"/>
</dbReference>
<sequence>MSAGATGSRSLASFSSVSMFAYLLIGFATFLGNHAVEAAHSVTVQNYCGGGLPTLDRIPSNTIATGTGTVFTNDTILDIQAFLNRGYCGPNGGNCTVVSFSLGQPDGSSTAVINLVPNNYFSDAVSFSYYNACTGAGASCLDSDCTNAEHITDNSLGAVNCAAASDSNRKVDCCK</sequence>
<dbReference type="GeneID" id="72009935"/>